<dbReference type="EMBL" id="AP022871">
    <property type="protein sequence ID" value="BCB91051.1"/>
    <property type="molecule type" value="Genomic_DNA"/>
</dbReference>
<dbReference type="AlphaFoldDB" id="A0A6F8YYY5"/>
<feature type="region of interest" description="Disordered" evidence="1">
    <location>
        <begin position="98"/>
        <end position="123"/>
    </location>
</feature>
<evidence type="ECO:0000313" key="2">
    <source>
        <dbReference type="EMBL" id="BCB91051.1"/>
    </source>
</evidence>
<reference evidence="2 3" key="2">
    <citation type="submission" date="2020-03" db="EMBL/GenBank/DDBJ databases">
        <authorList>
            <person name="Ichikawa N."/>
            <person name="Kimura A."/>
            <person name="Kitahashi Y."/>
            <person name="Uohara A."/>
        </authorList>
    </citation>
    <scope>NUCLEOTIDE SEQUENCE [LARGE SCALE GENOMIC DNA]</scope>
    <source>
        <strain evidence="2 3">NBRC 105367</strain>
    </source>
</reference>
<dbReference type="Proteomes" id="UP000503011">
    <property type="component" value="Chromosome"/>
</dbReference>
<dbReference type="KEGG" id="psuu:Psuf_083640"/>
<reference evidence="2 3" key="1">
    <citation type="submission" date="2020-03" db="EMBL/GenBank/DDBJ databases">
        <title>Whole genome shotgun sequence of Phytohabitans suffuscus NBRC 105367.</title>
        <authorList>
            <person name="Komaki H."/>
            <person name="Tamura T."/>
        </authorList>
    </citation>
    <scope>NUCLEOTIDE SEQUENCE [LARGE SCALE GENOMIC DNA]</scope>
    <source>
        <strain evidence="2 3">NBRC 105367</strain>
    </source>
</reference>
<gene>
    <name evidence="2" type="ORF">Psuf_083640</name>
</gene>
<keyword evidence="3" id="KW-1185">Reference proteome</keyword>
<evidence type="ECO:0000256" key="1">
    <source>
        <dbReference type="SAM" id="MobiDB-lite"/>
    </source>
</evidence>
<organism evidence="2 3">
    <name type="scientific">Phytohabitans suffuscus</name>
    <dbReference type="NCBI Taxonomy" id="624315"/>
    <lineage>
        <taxon>Bacteria</taxon>
        <taxon>Bacillati</taxon>
        <taxon>Actinomycetota</taxon>
        <taxon>Actinomycetes</taxon>
        <taxon>Micromonosporales</taxon>
        <taxon>Micromonosporaceae</taxon>
    </lineage>
</organism>
<name>A0A6F8YYY5_9ACTN</name>
<evidence type="ECO:0000313" key="3">
    <source>
        <dbReference type="Proteomes" id="UP000503011"/>
    </source>
</evidence>
<accession>A0A6F8YYY5</accession>
<sequence length="139" mass="15023">MGDRVDRVALDDEPGLVQVGRLAALLGGQLLGGDHLLQRDLHGGPQRLAAPVEERVLHVGLGKHAPEVEAPPVRVQVERLVRLGLELGEREQRVDPLPTVWVDSTTPVPSKKRSNCTWSGSPPPYEVCGAEEPAEVAVR</sequence>
<proteinExistence type="predicted"/>
<protein>
    <submittedName>
        <fullName evidence="2">Uncharacterized protein</fullName>
    </submittedName>
</protein>